<sequence length="680" mass="78132">MSGGFFRGTSADQDTRFSNKMSKLLKTQKFAPELDVIIDTSKVKMDVIRPWIATRVTELLGFEDEVLINFIYGLLDVKEADGKHLQIQLTGFMEKNTGRFMKELWGLLTSAQNNVSGIPQQFLDAKAEEAKKKKDEKDRILSEVQRKKEEQEKDAEERKEQERLRQLSAPQEPTKRTTSASPVRRGNGEGGRKGRSLRRSSLSPRGSGSSSSSHSRSPVRRRRSRSLSRSPRRRRRSGSPYRRRSPLRPRSPFRRRRSPVFSRSPPRRRKSPPLRSPPRYRSRTPPRIRRRSPLDGPSPPRRHGGGPRSPPLRRRSPSASLSPPVARRSTSRSPFPKGRSPSKDRSGRRSRSPFQRRKSPNRHRGSRPSRSPPYQRRRSPSRDRELGGQVDRSPHRRRRSPSREYGGGRRNGFDARDRERPARDGERLERRNDRGAKRENNEQRLPYSREQERVLSRNGRDSRPSDTLITGEKRTHKDLEEEVELGTTKREESDLQDAEADRPGNKIALRVRGQADSSGTGTEDTKRAREKKESVAEPAAISLDEDHEPESRQQKCAGGIKEVADVPDDEVGSESPGSSEERHEAKRRRKEEKRLRKEEKRRRREEKHRRKEEKRAAKTSKAGLDHYAAGSNGRLKDLVPDSSRDTYFQTTLLSGFRFKFSFHLFPSQGCNDECCPLAIC</sequence>
<dbReference type="AlphaFoldDB" id="A0ABD1XJZ6"/>
<name>A0ABD1XJZ6_9MARC</name>
<dbReference type="Pfam" id="PF01480">
    <property type="entry name" value="PWI"/>
    <property type="match status" value="1"/>
</dbReference>
<keyword evidence="1" id="KW-0507">mRNA processing</keyword>
<organism evidence="4 5">
    <name type="scientific">Riccia fluitans</name>
    <dbReference type="NCBI Taxonomy" id="41844"/>
    <lineage>
        <taxon>Eukaryota</taxon>
        <taxon>Viridiplantae</taxon>
        <taxon>Streptophyta</taxon>
        <taxon>Embryophyta</taxon>
        <taxon>Marchantiophyta</taxon>
        <taxon>Marchantiopsida</taxon>
        <taxon>Marchantiidae</taxon>
        <taxon>Marchantiales</taxon>
        <taxon>Ricciaceae</taxon>
        <taxon>Riccia</taxon>
    </lineage>
</organism>
<dbReference type="SMART" id="SM00311">
    <property type="entry name" value="PWI"/>
    <property type="match status" value="1"/>
</dbReference>
<feature type="compositionally biased region" description="Basic and acidic residues" evidence="2">
    <location>
        <begin position="129"/>
        <end position="165"/>
    </location>
</feature>
<feature type="domain" description="PWI" evidence="3">
    <location>
        <begin position="27"/>
        <end position="125"/>
    </location>
</feature>
<accession>A0ABD1XJZ6</accession>
<dbReference type="EMBL" id="JBHFFA010000008">
    <property type="protein sequence ID" value="KAL2609278.1"/>
    <property type="molecule type" value="Genomic_DNA"/>
</dbReference>
<protein>
    <recommendedName>
        <fullName evidence="3">PWI domain-containing protein</fullName>
    </recommendedName>
</protein>
<dbReference type="InterPro" id="IPR002483">
    <property type="entry name" value="PWI_dom"/>
</dbReference>
<feature type="compositionally biased region" description="Basic and acidic residues" evidence="2">
    <location>
        <begin position="411"/>
        <end position="464"/>
    </location>
</feature>
<dbReference type="InterPro" id="IPR052225">
    <property type="entry name" value="Ser/Arg_repetitive_matrix"/>
</dbReference>
<feature type="compositionally biased region" description="Basic residues" evidence="2">
    <location>
        <begin position="599"/>
        <end position="612"/>
    </location>
</feature>
<dbReference type="PANTHER" id="PTHR23148:SF0">
    <property type="entry name" value="SERINE_ARGININE REPETITIVE MATRIX PROTEIN 1"/>
    <property type="match status" value="1"/>
</dbReference>
<feature type="compositionally biased region" description="Low complexity" evidence="2">
    <location>
        <begin position="317"/>
        <end position="328"/>
    </location>
</feature>
<comment type="caution">
    <text evidence="4">The sequence shown here is derived from an EMBL/GenBank/DDBJ whole genome shotgun (WGS) entry which is preliminary data.</text>
</comment>
<dbReference type="InterPro" id="IPR036483">
    <property type="entry name" value="PWI_dom_sf"/>
</dbReference>
<feature type="compositionally biased region" description="Basic residues" evidence="2">
    <location>
        <begin position="300"/>
        <end position="316"/>
    </location>
</feature>
<keyword evidence="5" id="KW-1185">Reference proteome</keyword>
<feature type="compositionally biased region" description="Basic and acidic residues" evidence="2">
    <location>
        <begin position="487"/>
        <end position="504"/>
    </location>
</feature>
<evidence type="ECO:0000256" key="2">
    <source>
        <dbReference type="SAM" id="MobiDB-lite"/>
    </source>
</evidence>
<dbReference type="Proteomes" id="UP001605036">
    <property type="component" value="Unassembled WGS sequence"/>
</dbReference>
<proteinExistence type="predicted"/>
<evidence type="ECO:0000259" key="3">
    <source>
        <dbReference type="PROSITE" id="PS51025"/>
    </source>
</evidence>
<evidence type="ECO:0000256" key="1">
    <source>
        <dbReference type="ARBA" id="ARBA00022664"/>
    </source>
</evidence>
<dbReference type="PANTHER" id="PTHR23148">
    <property type="entry name" value="SERINE/ARGININE REGULATED NUCLEAR MATRIX PROTEIN"/>
    <property type="match status" value="1"/>
</dbReference>
<evidence type="ECO:0000313" key="5">
    <source>
        <dbReference type="Proteomes" id="UP001605036"/>
    </source>
</evidence>
<feature type="compositionally biased region" description="Basic residues" evidence="2">
    <location>
        <begin position="217"/>
        <end position="258"/>
    </location>
</feature>
<dbReference type="SUPFAM" id="SSF101233">
    <property type="entry name" value="PWI domain"/>
    <property type="match status" value="1"/>
</dbReference>
<feature type="compositionally biased region" description="Polar residues" evidence="2">
    <location>
        <begin position="168"/>
        <end position="181"/>
    </location>
</feature>
<feature type="compositionally biased region" description="Basic residues" evidence="2">
    <location>
        <begin position="265"/>
        <end position="291"/>
    </location>
</feature>
<evidence type="ECO:0000313" key="4">
    <source>
        <dbReference type="EMBL" id="KAL2609278.1"/>
    </source>
</evidence>
<dbReference type="Gene3D" id="1.20.1390.10">
    <property type="entry name" value="PWI domain"/>
    <property type="match status" value="1"/>
</dbReference>
<feature type="compositionally biased region" description="Basic and acidic residues" evidence="2">
    <location>
        <begin position="523"/>
        <end position="535"/>
    </location>
</feature>
<feature type="region of interest" description="Disordered" evidence="2">
    <location>
        <begin position="129"/>
        <end position="636"/>
    </location>
</feature>
<dbReference type="GO" id="GO:0006397">
    <property type="term" value="P:mRNA processing"/>
    <property type="evidence" value="ECO:0007669"/>
    <property type="project" value="UniProtKB-KW"/>
</dbReference>
<dbReference type="PROSITE" id="PS51025">
    <property type="entry name" value="PWI"/>
    <property type="match status" value="1"/>
</dbReference>
<reference evidence="4 5" key="1">
    <citation type="submission" date="2024-09" db="EMBL/GenBank/DDBJ databases">
        <title>Chromosome-scale assembly of Riccia fluitans.</title>
        <authorList>
            <person name="Paukszto L."/>
            <person name="Sawicki J."/>
            <person name="Karawczyk K."/>
            <person name="Piernik-Szablinska J."/>
            <person name="Szczecinska M."/>
            <person name="Mazdziarz M."/>
        </authorList>
    </citation>
    <scope>NUCLEOTIDE SEQUENCE [LARGE SCALE GENOMIC DNA]</scope>
    <source>
        <strain evidence="4">Rf_01</strain>
        <tissue evidence="4">Aerial parts of the thallus</tissue>
    </source>
</reference>
<gene>
    <name evidence="4" type="ORF">R1flu_027851</name>
</gene>
<feature type="compositionally biased region" description="Low complexity" evidence="2">
    <location>
        <begin position="199"/>
        <end position="216"/>
    </location>
</feature>
<feature type="compositionally biased region" description="Basic residues" evidence="2">
    <location>
        <begin position="348"/>
        <end position="367"/>
    </location>
</feature>